<dbReference type="AlphaFoldDB" id="M2UKJ4"/>
<keyword evidence="2" id="KW-1185">Reference proteome</keyword>
<evidence type="ECO:0008006" key="3">
    <source>
        <dbReference type="Google" id="ProtNLM"/>
    </source>
</evidence>
<dbReference type="Gene3D" id="3.60.15.10">
    <property type="entry name" value="Ribonuclease Z/Hydroxyacylglutathione hydrolase-like"/>
    <property type="match status" value="1"/>
</dbReference>
<dbReference type="OrthoDB" id="449487at2759"/>
<accession>M2UKJ4</accession>
<dbReference type="HOGENOM" id="CLU_2474907_0_0_1"/>
<name>M2UKJ4_COCH5</name>
<dbReference type="InterPro" id="IPR036866">
    <property type="entry name" value="RibonucZ/Hydroxyglut_hydro"/>
</dbReference>
<dbReference type="STRING" id="701091.M2UKJ4"/>
<proteinExistence type="predicted"/>
<evidence type="ECO:0000313" key="1">
    <source>
        <dbReference type="EMBL" id="EMD88513.1"/>
    </source>
</evidence>
<feature type="non-terminal residue" evidence="1">
    <location>
        <position position="1"/>
    </location>
</feature>
<sequence>TKDNVLLVDGQQFVIRNKSVSAIATPGHTSGYYSFIFPMCEAGKRHNAGFYFGSDIPSSADDKISQALSFQKFANASQHVGVDLLLINR</sequence>
<dbReference type="Proteomes" id="UP000016936">
    <property type="component" value="Unassembled WGS sequence"/>
</dbReference>
<gene>
    <name evidence="1" type="ORF">COCHEDRAFT_67278</name>
</gene>
<protein>
    <recommendedName>
        <fullName evidence="3">Metallo-beta-lactamase domain-containing protein</fullName>
    </recommendedName>
</protein>
<reference evidence="2" key="2">
    <citation type="journal article" date="2013" name="PLoS Genet.">
        <title>Comparative genome structure, secondary metabolite, and effector coding capacity across Cochliobolus pathogens.</title>
        <authorList>
            <person name="Condon B.J."/>
            <person name="Leng Y."/>
            <person name="Wu D."/>
            <person name="Bushley K.E."/>
            <person name="Ohm R.A."/>
            <person name="Otillar R."/>
            <person name="Martin J."/>
            <person name="Schackwitz W."/>
            <person name="Grimwood J."/>
            <person name="MohdZainudin N."/>
            <person name="Xue C."/>
            <person name="Wang R."/>
            <person name="Manning V.A."/>
            <person name="Dhillon B."/>
            <person name="Tu Z.J."/>
            <person name="Steffenson B.J."/>
            <person name="Salamov A."/>
            <person name="Sun H."/>
            <person name="Lowry S."/>
            <person name="LaButti K."/>
            <person name="Han J."/>
            <person name="Copeland A."/>
            <person name="Lindquist E."/>
            <person name="Barry K."/>
            <person name="Schmutz J."/>
            <person name="Baker S.E."/>
            <person name="Ciuffetti L.M."/>
            <person name="Grigoriev I.V."/>
            <person name="Zhong S."/>
            <person name="Turgeon B.G."/>
        </authorList>
    </citation>
    <scope>NUCLEOTIDE SEQUENCE [LARGE SCALE GENOMIC DNA]</scope>
    <source>
        <strain evidence="2">C5 / ATCC 48332 / race O</strain>
    </source>
</reference>
<organism evidence="1 2">
    <name type="scientific">Cochliobolus heterostrophus (strain C5 / ATCC 48332 / race O)</name>
    <name type="common">Southern corn leaf blight fungus</name>
    <name type="synonym">Bipolaris maydis</name>
    <dbReference type="NCBI Taxonomy" id="701091"/>
    <lineage>
        <taxon>Eukaryota</taxon>
        <taxon>Fungi</taxon>
        <taxon>Dikarya</taxon>
        <taxon>Ascomycota</taxon>
        <taxon>Pezizomycotina</taxon>
        <taxon>Dothideomycetes</taxon>
        <taxon>Pleosporomycetidae</taxon>
        <taxon>Pleosporales</taxon>
        <taxon>Pleosporineae</taxon>
        <taxon>Pleosporaceae</taxon>
        <taxon>Bipolaris</taxon>
    </lineage>
</organism>
<dbReference type="EMBL" id="KB445580">
    <property type="protein sequence ID" value="EMD88513.1"/>
    <property type="molecule type" value="Genomic_DNA"/>
</dbReference>
<dbReference type="OMA" id="YSFIFPM"/>
<dbReference type="SUPFAM" id="SSF56281">
    <property type="entry name" value="Metallo-hydrolase/oxidoreductase"/>
    <property type="match status" value="1"/>
</dbReference>
<evidence type="ECO:0000313" key="2">
    <source>
        <dbReference type="Proteomes" id="UP000016936"/>
    </source>
</evidence>
<reference evidence="1 2" key="1">
    <citation type="journal article" date="2012" name="PLoS Pathog.">
        <title>Diverse lifestyles and strategies of plant pathogenesis encoded in the genomes of eighteen Dothideomycetes fungi.</title>
        <authorList>
            <person name="Ohm R.A."/>
            <person name="Feau N."/>
            <person name="Henrissat B."/>
            <person name="Schoch C.L."/>
            <person name="Horwitz B.A."/>
            <person name="Barry K.W."/>
            <person name="Condon B.J."/>
            <person name="Copeland A.C."/>
            <person name="Dhillon B."/>
            <person name="Glaser F."/>
            <person name="Hesse C.N."/>
            <person name="Kosti I."/>
            <person name="LaButti K."/>
            <person name="Lindquist E.A."/>
            <person name="Lucas S."/>
            <person name="Salamov A.A."/>
            <person name="Bradshaw R.E."/>
            <person name="Ciuffetti L."/>
            <person name="Hamelin R.C."/>
            <person name="Kema G.H.J."/>
            <person name="Lawrence C."/>
            <person name="Scott J.A."/>
            <person name="Spatafora J.W."/>
            <person name="Turgeon B.G."/>
            <person name="de Wit P.J.G.M."/>
            <person name="Zhong S."/>
            <person name="Goodwin S.B."/>
            <person name="Grigoriev I.V."/>
        </authorList>
    </citation>
    <scope>NUCLEOTIDE SEQUENCE [LARGE SCALE GENOMIC DNA]</scope>
    <source>
        <strain evidence="2">C5 / ATCC 48332 / race O</strain>
    </source>
</reference>